<dbReference type="AlphaFoldDB" id="A0A948RX49"/>
<keyword evidence="3" id="KW-0489">Methyltransferase</keyword>
<accession>A0A948RX49</accession>
<evidence type="ECO:0000313" key="3">
    <source>
        <dbReference type="EMBL" id="MBU2692658.1"/>
    </source>
</evidence>
<dbReference type="GO" id="GO:0032259">
    <property type="term" value="P:methylation"/>
    <property type="evidence" value="ECO:0007669"/>
    <property type="project" value="UniProtKB-KW"/>
</dbReference>
<dbReference type="InterPro" id="IPR041698">
    <property type="entry name" value="Methyltransf_25"/>
</dbReference>
<gene>
    <name evidence="3" type="ORF">KJ970_17215</name>
</gene>
<reference evidence="3" key="1">
    <citation type="submission" date="2021-05" db="EMBL/GenBank/DDBJ databases">
        <title>Energy efficiency and biological interactions define the core microbiome of deep oligotrophic groundwater.</title>
        <authorList>
            <person name="Mehrshad M."/>
            <person name="Lopez-Fernandez M."/>
            <person name="Bell E."/>
            <person name="Bernier-Latmani R."/>
            <person name="Bertilsson S."/>
            <person name="Dopson M."/>
        </authorList>
    </citation>
    <scope>NUCLEOTIDE SEQUENCE</scope>
    <source>
        <strain evidence="3">Modern_marine.mb.64</strain>
    </source>
</reference>
<dbReference type="CDD" id="cd02440">
    <property type="entry name" value="AdoMet_MTases"/>
    <property type="match status" value="1"/>
</dbReference>
<evidence type="ECO:0000313" key="4">
    <source>
        <dbReference type="Proteomes" id="UP000777784"/>
    </source>
</evidence>
<dbReference type="EMBL" id="JAHJDP010000098">
    <property type="protein sequence ID" value="MBU2692658.1"/>
    <property type="molecule type" value="Genomic_DNA"/>
</dbReference>
<organism evidence="3 4">
    <name type="scientific">Eiseniibacteriota bacterium</name>
    <dbReference type="NCBI Taxonomy" id="2212470"/>
    <lineage>
        <taxon>Bacteria</taxon>
        <taxon>Candidatus Eiseniibacteriota</taxon>
    </lineage>
</organism>
<name>A0A948RX49_UNCEI</name>
<sequence>MDPTGGYDEYSFVSEFYDYVDPYKERPDVAFYIDEARRSGGPVLEIGCGTGRVLIPTARAGVEIVGLDLAEAMLATCQETLAKEPEDVIQRTKLINADMCDFELGRKFSLATIPFRPFQHLLTTDAQLACLQSIHRHLEDGGRLIVDLFNPNLSILIEKEFEAEWGDEPEIQMPDGRRVVRRMRRTAHDPFHQVNHVEIIYYVTHPDGREERLVHAFKMRYLFRYEAEHLLHRTGFEVENLYADYERKPYGSIYPGELIFVAVKR</sequence>
<comment type="caution">
    <text evidence="3">The sequence shown here is derived from an EMBL/GenBank/DDBJ whole genome shotgun (WGS) entry which is preliminary data.</text>
</comment>
<dbReference type="PANTHER" id="PTHR43861">
    <property type="entry name" value="TRANS-ACONITATE 2-METHYLTRANSFERASE-RELATED"/>
    <property type="match status" value="1"/>
</dbReference>
<evidence type="ECO:0000259" key="2">
    <source>
        <dbReference type="Pfam" id="PF13649"/>
    </source>
</evidence>
<feature type="domain" description="Methyltransferase" evidence="2">
    <location>
        <begin position="43"/>
        <end position="142"/>
    </location>
</feature>
<evidence type="ECO:0000256" key="1">
    <source>
        <dbReference type="ARBA" id="ARBA00022679"/>
    </source>
</evidence>
<proteinExistence type="predicted"/>
<dbReference type="Gene3D" id="3.40.50.150">
    <property type="entry name" value="Vaccinia Virus protein VP39"/>
    <property type="match status" value="1"/>
</dbReference>
<dbReference type="Proteomes" id="UP000777784">
    <property type="component" value="Unassembled WGS sequence"/>
</dbReference>
<dbReference type="Gene3D" id="2.20.130.10">
    <property type="entry name" value="CAC2371-like domains"/>
    <property type="match status" value="1"/>
</dbReference>
<keyword evidence="1" id="KW-0808">Transferase</keyword>
<dbReference type="SUPFAM" id="SSF53335">
    <property type="entry name" value="S-adenosyl-L-methionine-dependent methyltransferases"/>
    <property type="match status" value="1"/>
</dbReference>
<dbReference type="Pfam" id="PF13649">
    <property type="entry name" value="Methyltransf_25"/>
    <property type="match status" value="1"/>
</dbReference>
<dbReference type="GO" id="GO:0008168">
    <property type="term" value="F:methyltransferase activity"/>
    <property type="evidence" value="ECO:0007669"/>
    <property type="project" value="UniProtKB-KW"/>
</dbReference>
<dbReference type="InterPro" id="IPR029063">
    <property type="entry name" value="SAM-dependent_MTases_sf"/>
</dbReference>
<protein>
    <submittedName>
        <fullName evidence="3">Class I SAM-dependent methyltransferase</fullName>
    </submittedName>
</protein>